<reference evidence="1" key="2">
    <citation type="journal article" date="2021" name="PeerJ">
        <title>Extensive microbial diversity within the chicken gut microbiome revealed by metagenomics and culture.</title>
        <authorList>
            <person name="Gilroy R."/>
            <person name="Ravi A."/>
            <person name="Getino M."/>
            <person name="Pursley I."/>
            <person name="Horton D.L."/>
            <person name="Alikhan N.F."/>
            <person name="Baker D."/>
            <person name="Gharbi K."/>
            <person name="Hall N."/>
            <person name="Watson M."/>
            <person name="Adriaenssens E.M."/>
            <person name="Foster-Nyarko E."/>
            <person name="Jarju S."/>
            <person name="Secka A."/>
            <person name="Antonio M."/>
            <person name="Oren A."/>
            <person name="Chaudhuri R.R."/>
            <person name="La Ragione R."/>
            <person name="Hildebrand F."/>
            <person name="Pallen M.J."/>
        </authorList>
    </citation>
    <scope>NUCLEOTIDE SEQUENCE</scope>
    <source>
        <strain evidence="1">E3-2379</strain>
    </source>
</reference>
<reference evidence="1" key="1">
    <citation type="submission" date="2020-10" db="EMBL/GenBank/DDBJ databases">
        <authorList>
            <person name="Gilroy R."/>
        </authorList>
    </citation>
    <scope>NUCLEOTIDE SEQUENCE</scope>
    <source>
        <strain evidence="1">E3-2379</strain>
    </source>
</reference>
<dbReference type="Proteomes" id="UP000823618">
    <property type="component" value="Unassembled WGS sequence"/>
</dbReference>
<dbReference type="AlphaFoldDB" id="A0A9D9HZG1"/>
<gene>
    <name evidence="1" type="ORF">IAC13_02385</name>
</gene>
<comment type="caution">
    <text evidence="1">The sequence shown here is derived from an EMBL/GenBank/DDBJ whole genome shotgun (WGS) entry which is preliminary data.</text>
</comment>
<accession>A0A9D9HZG1</accession>
<protein>
    <recommendedName>
        <fullName evidence="3">Peptidase C39 domain-containing protein</fullName>
    </recommendedName>
</protein>
<dbReference type="SUPFAM" id="SSF82171">
    <property type="entry name" value="DPP6 N-terminal domain-like"/>
    <property type="match status" value="1"/>
</dbReference>
<proteinExistence type="predicted"/>
<evidence type="ECO:0000313" key="2">
    <source>
        <dbReference type="Proteomes" id="UP000823618"/>
    </source>
</evidence>
<sequence length="844" mass="96979">MMKKTIIRLLVFVMVFGESLFYFNYTSTAGKTEMSAEMNQATLPILYMRAGEHTMNELHGYTGNMDETLVKDTLTPVESNTTFSFFIKEYENRIMSVKYELQNTNGNEVIQKGRIKTFEKKKGGKLATIQWKKKLVLHKDYTLKVTIKPEGGSETKYYTRVRYVENAHITEFLDFVTFFHDATLEPEKAKEELAVYMETRDDQNNNSLSYVNIHSSMESLTFASLKPKQEGQMQISIQDFDDDTISIETYYILSAENAKKQKEYYYVTEYYRITYGKERMYLMDFQRHQEAYFNPKLIDSGKNAFKLGIGTSQDIQVVTNSDRKKMAMVRQKQLWYYDYKTVSMTKVFSFRQDDAIEARNDYDQHDIKIIRMEEDGELIFTVYGYMNRGRHEGTCGIALYRFDPNEDTIEELLYIPSDSTYQTLKEEVGQVLYYNTKNQFFFLLDGKVYQVDCDTKEKTVLAKNVTSTSVVASHSGSILAIQESANSYKNAKIVLRNLDTGKKKAIEANRGTKLKNIGFVGENLLYGIANDSDFDKKETEESIFPMYVIKMCDTKMKQSVAYKKQGIYVTNAKIDGQALELSRVKKKGNSYVETSSDIMIRKADTDDSGLLFTLSYSGERYNQIYLVFPNNVYITTAPDVITTREMLFDDYRTITIESKTSSVIKYYVSKNGQMIGNYAKTGDAIQYAAEKGADVLSSMQQTIWQYGNTPSYGGFAPEVDTIRARNVQDSKNACMAMILQYENVRASYTDLVIKDLSMEGLLKEYFGNRAVNATGATLSQMLYYVGKGAPVIAKVKDDYYILITSYNGTHIRYTDPVKGMVIKEERANVEKMLADKVFYSYIKQ</sequence>
<name>A0A9D9HZG1_9FIRM</name>
<evidence type="ECO:0008006" key="3">
    <source>
        <dbReference type="Google" id="ProtNLM"/>
    </source>
</evidence>
<evidence type="ECO:0000313" key="1">
    <source>
        <dbReference type="EMBL" id="MBO8462762.1"/>
    </source>
</evidence>
<organism evidence="1 2">
    <name type="scientific">Candidatus Scybalomonas excrementavium</name>
    <dbReference type="NCBI Taxonomy" id="2840943"/>
    <lineage>
        <taxon>Bacteria</taxon>
        <taxon>Bacillati</taxon>
        <taxon>Bacillota</taxon>
        <taxon>Clostridia</taxon>
        <taxon>Lachnospirales</taxon>
        <taxon>Lachnospiraceae</taxon>
        <taxon>Lachnospiraceae incertae sedis</taxon>
        <taxon>Candidatus Scybalomonas</taxon>
    </lineage>
</organism>
<dbReference type="EMBL" id="JADIML010000073">
    <property type="protein sequence ID" value="MBO8462762.1"/>
    <property type="molecule type" value="Genomic_DNA"/>
</dbReference>